<dbReference type="AlphaFoldDB" id="A0A914S5K9"/>
<sequence>MSEFSDHCVHLYDLRNTSKAVNVFRGHRKAVSYVKYCNENEVVSASTDSNLRLWDVNTGKCIRTMKGHQNEKNFVGLATDGSHIVCGSENNQLYVYYKGLSDPLMCYDFGRAEAERTPFASLESTSDFVSARLTSESGIDLNLLLF</sequence>
<organism evidence="4 5">
    <name type="scientific">Parascaris equorum</name>
    <name type="common">Equine roundworm</name>
    <dbReference type="NCBI Taxonomy" id="6256"/>
    <lineage>
        <taxon>Eukaryota</taxon>
        <taxon>Metazoa</taxon>
        <taxon>Ecdysozoa</taxon>
        <taxon>Nematoda</taxon>
        <taxon>Chromadorea</taxon>
        <taxon>Rhabditida</taxon>
        <taxon>Spirurina</taxon>
        <taxon>Ascaridomorpha</taxon>
        <taxon>Ascaridoidea</taxon>
        <taxon>Ascarididae</taxon>
        <taxon>Parascaris</taxon>
    </lineage>
</organism>
<protein>
    <submittedName>
        <fullName evidence="5">WD_REPEATS_REGION domain-containing protein</fullName>
    </submittedName>
</protein>
<dbReference type="GO" id="GO:0043161">
    <property type="term" value="P:proteasome-mediated ubiquitin-dependent protein catabolic process"/>
    <property type="evidence" value="ECO:0007669"/>
    <property type="project" value="TreeGrafter"/>
</dbReference>
<dbReference type="InterPro" id="IPR019775">
    <property type="entry name" value="WD40_repeat_CS"/>
</dbReference>
<dbReference type="PANTHER" id="PTHR44080">
    <property type="entry name" value="E3 UBIQUITIN-PROTEIN LIGASE COP1"/>
    <property type="match status" value="1"/>
</dbReference>
<dbReference type="Proteomes" id="UP000887564">
    <property type="component" value="Unplaced"/>
</dbReference>
<evidence type="ECO:0000313" key="5">
    <source>
        <dbReference type="WBParaSite" id="PEQ_0001362201-mRNA-1"/>
    </source>
</evidence>
<name>A0A914S5K9_PAREQ</name>
<dbReference type="PANTHER" id="PTHR44080:SF1">
    <property type="entry name" value="E3 UBIQUITIN-PROTEIN LIGASE COP1"/>
    <property type="match status" value="1"/>
</dbReference>
<reference evidence="5" key="1">
    <citation type="submission" date="2022-11" db="UniProtKB">
        <authorList>
            <consortium name="WormBaseParasite"/>
        </authorList>
    </citation>
    <scope>IDENTIFICATION</scope>
</reference>
<dbReference type="Gene3D" id="2.130.10.10">
    <property type="entry name" value="YVTN repeat-like/Quinoprotein amine dehydrogenase"/>
    <property type="match status" value="1"/>
</dbReference>
<dbReference type="PROSITE" id="PS50082">
    <property type="entry name" value="WD_REPEATS_2"/>
    <property type="match status" value="1"/>
</dbReference>
<dbReference type="SMART" id="SM00320">
    <property type="entry name" value="WD40"/>
    <property type="match status" value="2"/>
</dbReference>
<dbReference type="InterPro" id="IPR036322">
    <property type="entry name" value="WD40_repeat_dom_sf"/>
</dbReference>
<evidence type="ECO:0000256" key="2">
    <source>
        <dbReference type="ARBA" id="ARBA00022737"/>
    </source>
</evidence>
<evidence type="ECO:0000256" key="3">
    <source>
        <dbReference type="PROSITE-ProRule" id="PRU00221"/>
    </source>
</evidence>
<dbReference type="SUPFAM" id="SSF50978">
    <property type="entry name" value="WD40 repeat-like"/>
    <property type="match status" value="1"/>
</dbReference>
<feature type="repeat" description="WD" evidence="3">
    <location>
        <begin position="24"/>
        <end position="64"/>
    </location>
</feature>
<accession>A0A914S5K9</accession>
<evidence type="ECO:0000313" key="4">
    <source>
        <dbReference type="Proteomes" id="UP000887564"/>
    </source>
</evidence>
<dbReference type="GO" id="GO:0061630">
    <property type="term" value="F:ubiquitin protein ligase activity"/>
    <property type="evidence" value="ECO:0007669"/>
    <property type="project" value="InterPro"/>
</dbReference>
<dbReference type="PROSITE" id="PS50294">
    <property type="entry name" value="WD_REPEATS_REGION"/>
    <property type="match status" value="1"/>
</dbReference>
<dbReference type="PROSITE" id="PS00678">
    <property type="entry name" value="WD_REPEATS_1"/>
    <property type="match status" value="1"/>
</dbReference>
<dbReference type="WBParaSite" id="PEQ_0001362201-mRNA-1">
    <property type="protein sequence ID" value="PEQ_0001362201-mRNA-1"/>
    <property type="gene ID" value="PEQ_0001362201"/>
</dbReference>
<keyword evidence="4" id="KW-1185">Reference proteome</keyword>
<dbReference type="InterPro" id="IPR015943">
    <property type="entry name" value="WD40/YVTN_repeat-like_dom_sf"/>
</dbReference>
<keyword evidence="1 3" id="KW-0853">WD repeat</keyword>
<evidence type="ECO:0000256" key="1">
    <source>
        <dbReference type="ARBA" id="ARBA00022574"/>
    </source>
</evidence>
<dbReference type="Pfam" id="PF00400">
    <property type="entry name" value="WD40"/>
    <property type="match status" value="2"/>
</dbReference>
<dbReference type="InterPro" id="IPR042755">
    <property type="entry name" value="COP1"/>
</dbReference>
<dbReference type="InterPro" id="IPR001680">
    <property type="entry name" value="WD40_rpt"/>
</dbReference>
<proteinExistence type="predicted"/>
<keyword evidence="2" id="KW-0677">Repeat</keyword>